<keyword evidence="8" id="KW-0449">Lipoprotein</keyword>
<dbReference type="AlphaFoldDB" id="A0A1L8ECB0"/>
<dbReference type="InterPro" id="IPR031424">
    <property type="entry name" value="QVR-like"/>
</dbReference>
<keyword evidence="7" id="KW-0325">Glycoprotein</keyword>
<feature type="chain" id="PRO_5012318298" evidence="10">
    <location>
        <begin position="23"/>
        <end position="145"/>
    </location>
</feature>
<evidence type="ECO:0000256" key="8">
    <source>
        <dbReference type="ARBA" id="ARBA00023288"/>
    </source>
</evidence>
<dbReference type="GO" id="GO:0098552">
    <property type="term" value="C:side of membrane"/>
    <property type="evidence" value="ECO:0007669"/>
    <property type="project" value="UniProtKB-KW"/>
</dbReference>
<sequence length="145" mass="15799">MEKHILIVCAIFALCFVNNADAIKCYKCKSTIDSGCTDAALEPNTAVRVVDCDAEPKPNSMEQYMTVTKCNKVVTSDKIGKIISRDCHYQVVGTKDDTCTVSHSRQIDSCYTCTGDMCNNTSSAGRFMALGMAAILAFVSLHFAF</sequence>
<keyword evidence="4 10" id="KW-0732">Signal</keyword>
<comment type="subcellular location">
    <subcellularLocation>
        <location evidence="1">Membrane</location>
        <topology evidence="1">Lipid-anchor</topology>
        <topology evidence="1">GPI-anchor</topology>
    </subcellularLocation>
</comment>
<reference evidence="11" key="1">
    <citation type="submission" date="2017-01" db="EMBL/GenBank/DDBJ databases">
        <title>An insight into the sialome and mialome of the horn fly, Haematobia irritans.</title>
        <authorList>
            <person name="Breijo M."/>
            <person name="Boiani M."/>
            <person name="Ures X."/>
            <person name="Rocha S."/>
            <person name="Sequeira M."/>
            <person name="Ribeiro J.M."/>
        </authorList>
    </citation>
    <scope>NUCLEOTIDE SEQUENCE</scope>
</reference>
<evidence type="ECO:0000313" key="11">
    <source>
        <dbReference type="EMBL" id="JAV16255.1"/>
    </source>
</evidence>
<evidence type="ECO:0000256" key="4">
    <source>
        <dbReference type="ARBA" id="ARBA00022729"/>
    </source>
</evidence>
<evidence type="ECO:0000256" key="10">
    <source>
        <dbReference type="SAM" id="SignalP"/>
    </source>
</evidence>
<evidence type="ECO:0000256" key="2">
    <source>
        <dbReference type="ARBA" id="ARBA00022622"/>
    </source>
</evidence>
<protein>
    <submittedName>
        <fullName evidence="11">Uncharacterized protein</fullName>
    </submittedName>
</protein>
<keyword evidence="3 9" id="KW-0812">Transmembrane</keyword>
<organism evidence="11">
    <name type="scientific">Haematobia irritans</name>
    <name type="common">Horn fly</name>
    <name type="synonym">Conops irritans</name>
    <dbReference type="NCBI Taxonomy" id="7368"/>
    <lineage>
        <taxon>Eukaryota</taxon>
        <taxon>Metazoa</taxon>
        <taxon>Ecdysozoa</taxon>
        <taxon>Arthropoda</taxon>
        <taxon>Hexapoda</taxon>
        <taxon>Insecta</taxon>
        <taxon>Pterygota</taxon>
        <taxon>Neoptera</taxon>
        <taxon>Endopterygota</taxon>
        <taxon>Diptera</taxon>
        <taxon>Brachycera</taxon>
        <taxon>Muscomorpha</taxon>
        <taxon>Muscoidea</taxon>
        <taxon>Muscidae</taxon>
        <taxon>Haematobia</taxon>
    </lineage>
</organism>
<feature type="transmembrane region" description="Helical" evidence="9">
    <location>
        <begin position="127"/>
        <end position="144"/>
    </location>
</feature>
<dbReference type="EMBL" id="GFDG01002544">
    <property type="protein sequence ID" value="JAV16255.1"/>
    <property type="molecule type" value="Transcribed_RNA"/>
</dbReference>
<evidence type="ECO:0000256" key="1">
    <source>
        <dbReference type="ARBA" id="ARBA00004589"/>
    </source>
</evidence>
<evidence type="ECO:0000256" key="7">
    <source>
        <dbReference type="ARBA" id="ARBA00023180"/>
    </source>
</evidence>
<dbReference type="PANTHER" id="PTHR33562:SF2">
    <property type="entry name" value="PROTEIN QUIVER"/>
    <property type="match status" value="1"/>
</dbReference>
<evidence type="ECO:0000256" key="5">
    <source>
        <dbReference type="ARBA" id="ARBA00022989"/>
    </source>
</evidence>
<dbReference type="GO" id="GO:0030431">
    <property type="term" value="P:sleep"/>
    <property type="evidence" value="ECO:0007669"/>
    <property type="project" value="InterPro"/>
</dbReference>
<accession>A0A1L8ECB0</accession>
<proteinExistence type="predicted"/>
<keyword evidence="6 9" id="KW-0472">Membrane</keyword>
<dbReference type="GO" id="GO:0032222">
    <property type="term" value="P:regulation of synaptic transmission, cholinergic"/>
    <property type="evidence" value="ECO:0007669"/>
    <property type="project" value="InterPro"/>
</dbReference>
<feature type="signal peptide" evidence="10">
    <location>
        <begin position="1"/>
        <end position="22"/>
    </location>
</feature>
<dbReference type="PANTHER" id="PTHR33562">
    <property type="entry name" value="ATILLA, ISOFORM B-RELATED-RELATED"/>
    <property type="match status" value="1"/>
</dbReference>
<keyword evidence="5 9" id="KW-1133">Transmembrane helix</keyword>
<name>A0A1L8ECB0_HAEIR</name>
<keyword evidence="2" id="KW-0336">GPI-anchor</keyword>
<dbReference type="InterPro" id="IPR050975">
    <property type="entry name" value="Sleep_regulator"/>
</dbReference>
<evidence type="ECO:0000256" key="3">
    <source>
        <dbReference type="ARBA" id="ARBA00022692"/>
    </source>
</evidence>
<evidence type="ECO:0000256" key="6">
    <source>
        <dbReference type="ARBA" id="ARBA00023136"/>
    </source>
</evidence>
<evidence type="ECO:0000256" key="9">
    <source>
        <dbReference type="SAM" id="Phobius"/>
    </source>
</evidence>
<dbReference type="Pfam" id="PF17064">
    <property type="entry name" value="QVR"/>
    <property type="match status" value="1"/>
</dbReference>